<evidence type="ECO:0000256" key="1">
    <source>
        <dbReference type="SAM" id="Phobius"/>
    </source>
</evidence>
<keyword evidence="1" id="KW-0472">Membrane</keyword>
<accession>A0A9D1H080</accession>
<name>A0A9D1H080_9ACTN</name>
<comment type="caution">
    <text evidence="2">The sequence shown here is derived from an EMBL/GenBank/DDBJ whole genome shotgun (WGS) entry which is preliminary data.</text>
</comment>
<dbReference type="EMBL" id="DVLP01000414">
    <property type="protein sequence ID" value="HIT76754.1"/>
    <property type="molecule type" value="Genomic_DNA"/>
</dbReference>
<feature type="transmembrane region" description="Helical" evidence="1">
    <location>
        <begin position="34"/>
        <end position="57"/>
    </location>
</feature>
<keyword evidence="1" id="KW-1133">Transmembrane helix</keyword>
<dbReference type="AlphaFoldDB" id="A0A9D1H080"/>
<reference evidence="2" key="2">
    <citation type="journal article" date="2021" name="PeerJ">
        <title>Extensive microbial diversity within the chicken gut microbiome revealed by metagenomics and culture.</title>
        <authorList>
            <person name="Gilroy R."/>
            <person name="Ravi A."/>
            <person name="Getino M."/>
            <person name="Pursley I."/>
            <person name="Horton D.L."/>
            <person name="Alikhan N.F."/>
            <person name="Baker D."/>
            <person name="Gharbi K."/>
            <person name="Hall N."/>
            <person name="Watson M."/>
            <person name="Adriaenssens E.M."/>
            <person name="Foster-Nyarko E."/>
            <person name="Jarju S."/>
            <person name="Secka A."/>
            <person name="Antonio M."/>
            <person name="Oren A."/>
            <person name="Chaudhuri R.R."/>
            <person name="La Ragione R."/>
            <person name="Hildebrand F."/>
            <person name="Pallen M.J."/>
        </authorList>
    </citation>
    <scope>NUCLEOTIDE SEQUENCE</scope>
    <source>
        <strain evidence="2">ChiGjej1B1-24693</strain>
    </source>
</reference>
<sequence>MLAHLSTTDRLLLVLAALLGSQQAMHSSSELVLLALLGVIALTPLVPHLVDAVLRILTGQPRGAWHRWSQAAWTDFAPPGSPGLPGMVLARAPARVLRNPA</sequence>
<keyword evidence="1" id="KW-0812">Transmembrane</keyword>
<reference evidence="2" key="1">
    <citation type="submission" date="2020-10" db="EMBL/GenBank/DDBJ databases">
        <authorList>
            <person name="Gilroy R."/>
        </authorList>
    </citation>
    <scope>NUCLEOTIDE SEQUENCE</scope>
    <source>
        <strain evidence="2">ChiGjej1B1-24693</strain>
    </source>
</reference>
<dbReference type="Proteomes" id="UP000886842">
    <property type="component" value="Unassembled WGS sequence"/>
</dbReference>
<evidence type="ECO:0000313" key="3">
    <source>
        <dbReference type="Proteomes" id="UP000886842"/>
    </source>
</evidence>
<proteinExistence type="predicted"/>
<protein>
    <submittedName>
        <fullName evidence="2">Uncharacterized protein</fullName>
    </submittedName>
</protein>
<organism evidence="2 3">
    <name type="scientific">Candidatus Avipropionibacterium avicola</name>
    <dbReference type="NCBI Taxonomy" id="2840701"/>
    <lineage>
        <taxon>Bacteria</taxon>
        <taxon>Bacillati</taxon>
        <taxon>Actinomycetota</taxon>
        <taxon>Actinomycetes</taxon>
        <taxon>Propionibacteriales</taxon>
        <taxon>Propionibacteriaceae</taxon>
        <taxon>Propionibacteriaceae incertae sedis</taxon>
        <taxon>Candidatus Avipropionibacterium</taxon>
    </lineage>
</organism>
<gene>
    <name evidence="2" type="ORF">IAA98_14335</name>
</gene>
<evidence type="ECO:0000313" key="2">
    <source>
        <dbReference type="EMBL" id="HIT76754.1"/>
    </source>
</evidence>